<protein>
    <submittedName>
        <fullName evidence="2">Uncharacterized protein</fullName>
    </submittedName>
</protein>
<feature type="region of interest" description="Disordered" evidence="1">
    <location>
        <begin position="17"/>
        <end position="63"/>
    </location>
</feature>
<dbReference type="PANTHER" id="PTHR34682">
    <property type="entry name" value="AT HOOK MOTIF-CONTAINING PROTEIN"/>
    <property type="match status" value="1"/>
</dbReference>
<feature type="compositionally biased region" description="Basic residues" evidence="1">
    <location>
        <begin position="21"/>
        <end position="33"/>
    </location>
</feature>
<dbReference type="InterPro" id="IPR045881">
    <property type="entry name" value="MNM1-like"/>
</dbReference>
<evidence type="ECO:0000256" key="1">
    <source>
        <dbReference type="SAM" id="MobiDB-lite"/>
    </source>
</evidence>
<comment type="caution">
    <text evidence="2">The sequence shown here is derived from an EMBL/GenBank/DDBJ whole genome shotgun (WGS) entry which is preliminary data.</text>
</comment>
<feature type="compositionally biased region" description="Polar residues" evidence="1">
    <location>
        <begin position="254"/>
        <end position="265"/>
    </location>
</feature>
<dbReference type="AlphaFoldDB" id="A0AAV0H466"/>
<evidence type="ECO:0000313" key="3">
    <source>
        <dbReference type="Proteomes" id="UP001154282"/>
    </source>
</evidence>
<accession>A0AAV0H466</accession>
<feature type="compositionally biased region" description="Acidic residues" evidence="1">
    <location>
        <begin position="324"/>
        <end position="350"/>
    </location>
</feature>
<feature type="region of interest" description="Disordered" evidence="1">
    <location>
        <begin position="298"/>
        <end position="379"/>
    </location>
</feature>
<feature type="region of interest" description="Disordered" evidence="1">
    <location>
        <begin position="242"/>
        <end position="274"/>
    </location>
</feature>
<proteinExistence type="predicted"/>
<evidence type="ECO:0000313" key="2">
    <source>
        <dbReference type="EMBL" id="CAI0379796.1"/>
    </source>
</evidence>
<keyword evidence="3" id="KW-1185">Reference proteome</keyword>
<feature type="compositionally biased region" description="Low complexity" evidence="1">
    <location>
        <begin position="298"/>
        <end position="308"/>
    </location>
</feature>
<feature type="compositionally biased region" description="Polar residues" evidence="1">
    <location>
        <begin position="402"/>
        <end position="413"/>
    </location>
</feature>
<gene>
    <name evidence="2" type="ORF">LITE_LOCUS2401</name>
</gene>
<dbReference type="Proteomes" id="UP001154282">
    <property type="component" value="Unassembled WGS sequence"/>
</dbReference>
<dbReference type="EMBL" id="CAMGYJ010000002">
    <property type="protein sequence ID" value="CAI0379796.1"/>
    <property type="molecule type" value="Genomic_DNA"/>
</dbReference>
<feature type="region of interest" description="Disordered" evidence="1">
    <location>
        <begin position="402"/>
        <end position="421"/>
    </location>
</feature>
<sequence>MSEATVVYINNPNASSAIVPVKRRRGRPRKHPKVDHLDHSRTSHSNFSSGGGVNGSHQPNSVNNNDIMLGQPVVGVIEAVFDAGYLLSVRIGNSGTNLKGVVFKPGHYIPVSAENDIAPDVRMIPRNEFPIPREVNTPIRRRRYRTRERNGTSRVTPRAVASSGNQVLPLITQTAASPGISRGNVVPVVLHPVTTVSNGVAINTSEPSSVAMAPHMMTAISKGKGVPNVAADPLLSGPSSFAQQLAEAEKQAQTSFVHNSSTTTKPQHDAGGKCTQSAVGMHFEKLLSDVMMKRVEIPSSESPENNSSFPGTCLSVKDSGLAMGDDEEEEDEYQEDDDDEDDEEDDDDTDQPLTVEPLRSIQPNLNNPPADVSAQHMGSYMTGKMTELLQVVQKNVMENQVVQAGQPSQSGTEQGVKADGL</sequence>
<organism evidence="2 3">
    <name type="scientific">Linum tenue</name>
    <dbReference type="NCBI Taxonomy" id="586396"/>
    <lineage>
        <taxon>Eukaryota</taxon>
        <taxon>Viridiplantae</taxon>
        <taxon>Streptophyta</taxon>
        <taxon>Embryophyta</taxon>
        <taxon>Tracheophyta</taxon>
        <taxon>Spermatophyta</taxon>
        <taxon>Magnoliopsida</taxon>
        <taxon>eudicotyledons</taxon>
        <taxon>Gunneridae</taxon>
        <taxon>Pentapetalae</taxon>
        <taxon>rosids</taxon>
        <taxon>fabids</taxon>
        <taxon>Malpighiales</taxon>
        <taxon>Linaceae</taxon>
        <taxon>Linum</taxon>
    </lineage>
</organism>
<reference evidence="2" key="1">
    <citation type="submission" date="2022-08" db="EMBL/GenBank/DDBJ databases">
        <authorList>
            <person name="Gutierrez-Valencia J."/>
        </authorList>
    </citation>
    <scope>NUCLEOTIDE SEQUENCE</scope>
</reference>
<dbReference type="PANTHER" id="PTHR34682:SF1">
    <property type="entry name" value="PROTEIN METABOLIC NETWORK MODULATOR 1"/>
    <property type="match status" value="1"/>
</dbReference>
<name>A0AAV0H466_9ROSI</name>